<comment type="caution">
    <text evidence="2">The sequence shown here is derived from an EMBL/GenBank/DDBJ whole genome shotgun (WGS) entry which is preliminary data.</text>
</comment>
<evidence type="ECO:0000313" key="3">
    <source>
        <dbReference type="Proteomes" id="UP001152484"/>
    </source>
</evidence>
<proteinExistence type="predicted"/>
<accession>A0A9P0YIH2</accession>
<sequence>MEGLIPYLLHAVKKQKPRHHHHTLGRCLSDNSNRSYHLLIGPEPGEGSTHRRTVSDFHSPAILELFPDQSAVSNRSSAQSAAGGGSVMSPAADPSKLPNSHRPNSNILSASSTSGYQASYSTATAVNHRR</sequence>
<dbReference type="OrthoDB" id="1264606at2759"/>
<evidence type="ECO:0000313" key="2">
    <source>
        <dbReference type="EMBL" id="CAH9058011.1"/>
    </source>
</evidence>
<dbReference type="EMBL" id="CAMAPE010000004">
    <property type="protein sequence ID" value="CAH9058011.1"/>
    <property type="molecule type" value="Genomic_DNA"/>
</dbReference>
<organism evidence="2 3">
    <name type="scientific">Cuscuta europaea</name>
    <name type="common">European dodder</name>
    <dbReference type="NCBI Taxonomy" id="41803"/>
    <lineage>
        <taxon>Eukaryota</taxon>
        <taxon>Viridiplantae</taxon>
        <taxon>Streptophyta</taxon>
        <taxon>Embryophyta</taxon>
        <taxon>Tracheophyta</taxon>
        <taxon>Spermatophyta</taxon>
        <taxon>Magnoliopsida</taxon>
        <taxon>eudicotyledons</taxon>
        <taxon>Gunneridae</taxon>
        <taxon>Pentapetalae</taxon>
        <taxon>asterids</taxon>
        <taxon>lamiids</taxon>
        <taxon>Solanales</taxon>
        <taxon>Convolvulaceae</taxon>
        <taxon>Cuscuteae</taxon>
        <taxon>Cuscuta</taxon>
        <taxon>Cuscuta subgen. Cuscuta</taxon>
    </lineage>
</organism>
<reference evidence="2" key="1">
    <citation type="submission" date="2022-07" db="EMBL/GenBank/DDBJ databases">
        <authorList>
            <person name="Macas J."/>
            <person name="Novak P."/>
            <person name="Neumann P."/>
        </authorList>
    </citation>
    <scope>NUCLEOTIDE SEQUENCE</scope>
</reference>
<evidence type="ECO:0000256" key="1">
    <source>
        <dbReference type="SAM" id="MobiDB-lite"/>
    </source>
</evidence>
<dbReference type="Proteomes" id="UP001152484">
    <property type="component" value="Unassembled WGS sequence"/>
</dbReference>
<gene>
    <name evidence="2" type="ORF">CEURO_LOCUS1182</name>
</gene>
<keyword evidence="3" id="KW-1185">Reference proteome</keyword>
<feature type="region of interest" description="Disordered" evidence="1">
    <location>
        <begin position="68"/>
        <end position="130"/>
    </location>
</feature>
<dbReference type="PANTHER" id="PTHR38370:SF1">
    <property type="entry name" value="BETA-1,4-XYLOSIDASE"/>
    <property type="match status" value="1"/>
</dbReference>
<name>A0A9P0YIH2_CUSEU</name>
<protein>
    <submittedName>
        <fullName evidence="2">Uncharacterized protein</fullName>
    </submittedName>
</protein>
<feature type="compositionally biased region" description="Polar residues" evidence="1">
    <location>
        <begin position="97"/>
        <end position="130"/>
    </location>
</feature>
<dbReference type="AlphaFoldDB" id="A0A9P0YIH2"/>
<dbReference type="PANTHER" id="PTHR38370">
    <property type="entry name" value="BETA-1,4-XYLOSIDASE"/>
    <property type="match status" value="1"/>
</dbReference>